<evidence type="ECO:0000313" key="4">
    <source>
        <dbReference type="EMBL" id="OAT70318.1"/>
    </source>
</evidence>
<dbReference type="PANTHER" id="PTHR23028:SF131">
    <property type="entry name" value="BLR2367 PROTEIN"/>
    <property type="match status" value="1"/>
</dbReference>
<comment type="caution">
    <text evidence="4">The sequence shown here is derived from an EMBL/GenBank/DDBJ whole genome shotgun (WGS) entry which is preliminary data.</text>
</comment>
<organism evidence="4 5">
    <name type="scientific">Mycobacteroides immunogenum</name>
    <dbReference type="NCBI Taxonomy" id="83262"/>
    <lineage>
        <taxon>Bacteria</taxon>
        <taxon>Bacillati</taxon>
        <taxon>Actinomycetota</taxon>
        <taxon>Actinomycetes</taxon>
        <taxon>Mycobacteriales</taxon>
        <taxon>Mycobacteriaceae</taxon>
        <taxon>Mycobacteroides</taxon>
    </lineage>
</organism>
<feature type="domain" description="Acyltransferase 3" evidence="3">
    <location>
        <begin position="11"/>
        <end position="325"/>
    </location>
</feature>
<feature type="transmembrane region" description="Helical" evidence="2">
    <location>
        <begin position="233"/>
        <end position="250"/>
    </location>
</feature>
<dbReference type="RefSeq" id="WP_064627469.1">
    <property type="nucleotide sequence ID" value="NZ_LQYE01000001.1"/>
</dbReference>
<keyword evidence="4" id="KW-0808">Transferase</keyword>
<reference evidence="4 5" key="1">
    <citation type="submission" date="2016-01" db="EMBL/GenBank/DDBJ databases">
        <title>Mycobacterium immunogenum strain CD11_6 genome sequencing and assembly.</title>
        <authorList>
            <person name="Kaur G."/>
            <person name="Nair G.R."/>
            <person name="Mayilraj S."/>
        </authorList>
    </citation>
    <scope>NUCLEOTIDE SEQUENCE [LARGE SCALE GENOMIC DNA]</scope>
    <source>
        <strain evidence="4 5">CD11-6</strain>
    </source>
</reference>
<dbReference type="GO" id="GO:0016020">
    <property type="term" value="C:membrane"/>
    <property type="evidence" value="ECO:0007669"/>
    <property type="project" value="TreeGrafter"/>
</dbReference>
<feature type="transmembrane region" description="Helical" evidence="2">
    <location>
        <begin position="43"/>
        <end position="67"/>
    </location>
</feature>
<feature type="transmembrane region" description="Helical" evidence="2">
    <location>
        <begin position="256"/>
        <end position="273"/>
    </location>
</feature>
<accession>A0A179VEH5</accession>
<dbReference type="Proteomes" id="UP000186919">
    <property type="component" value="Unassembled WGS sequence"/>
</dbReference>
<keyword evidence="2" id="KW-0812">Transmembrane</keyword>
<dbReference type="EMBL" id="LQYE01000001">
    <property type="protein sequence ID" value="OAT70318.1"/>
    <property type="molecule type" value="Genomic_DNA"/>
</dbReference>
<sequence length="375" mass="41173">MKLGSAFEPRNNALNAWRLLLATEVILFHSFQLTDRLPSRAVLQLLFSVGVDGFFALSGFLITASWLRNPHIRDYLLARALRILPGYYIVLIVTAFVFAPLSVVIQGRSPLDILGSFAPVDYVLKNIALLQLQFDVAGTPLHVLYPGRWNGSLWSLIFEVACYLAVAALGVLGLAHRRWVSPVILVLATFGALALPPLTVPGLWTLPQLAVRTAIMFAAGAVLYHWRDVIPAKWSLVAVSVAVVLASSMLPDYRVVAALPLAYAVVVSGVLIKNERLNLKTDLSYGVYVYAFPIQQLLAVAGLARLNPVAFFVISTVVTLVPALLSWFLVEKRALALKTRLKRRNNQPAASSRSRRGGPGMNWTGQAQLRGRYLP</sequence>
<feature type="region of interest" description="Disordered" evidence="1">
    <location>
        <begin position="345"/>
        <end position="375"/>
    </location>
</feature>
<protein>
    <submittedName>
        <fullName evidence="4">Acyltransferase</fullName>
    </submittedName>
</protein>
<feature type="transmembrane region" description="Helical" evidence="2">
    <location>
        <begin position="153"/>
        <end position="172"/>
    </location>
</feature>
<keyword evidence="2" id="KW-1133">Transmembrane helix</keyword>
<dbReference type="InterPro" id="IPR050879">
    <property type="entry name" value="Acyltransferase_3"/>
</dbReference>
<evidence type="ECO:0000259" key="3">
    <source>
        <dbReference type="Pfam" id="PF01757"/>
    </source>
</evidence>
<evidence type="ECO:0000313" key="5">
    <source>
        <dbReference type="Proteomes" id="UP000186919"/>
    </source>
</evidence>
<keyword evidence="4" id="KW-0012">Acyltransferase</keyword>
<dbReference type="AlphaFoldDB" id="A0A179VEH5"/>
<feature type="transmembrane region" description="Helical" evidence="2">
    <location>
        <begin position="179"/>
        <end position="197"/>
    </location>
</feature>
<dbReference type="PANTHER" id="PTHR23028">
    <property type="entry name" value="ACETYLTRANSFERASE"/>
    <property type="match status" value="1"/>
</dbReference>
<evidence type="ECO:0000256" key="2">
    <source>
        <dbReference type="SAM" id="Phobius"/>
    </source>
</evidence>
<keyword evidence="2" id="KW-0472">Membrane</keyword>
<evidence type="ECO:0000256" key="1">
    <source>
        <dbReference type="SAM" id="MobiDB-lite"/>
    </source>
</evidence>
<dbReference type="GO" id="GO:0000271">
    <property type="term" value="P:polysaccharide biosynthetic process"/>
    <property type="evidence" value="ECO:0007669"/>
    <property type="project" value="TreeGrafter"/>
</dbReference>
<dbReference type="InterPro" id="IPR002656">
    <property type="entry name" value="Acyl_transf_3_dom"/>
</dbReference>
<feature type="transmembrane region" description="Helical" evidence="2">
    <location>
        <begin position="87"/>
        <end position="105"/>
    </location>
</feature>
<proteinExistence type="predicted"/>
<feature type="transmembrane region" description="Helical" evidence="2">
    <location>
        <begin position="310"/>
        <end position="330"/>
    </location>
</feature>
<dbReference type="Pfam" id="PF01757">
    <property type="entry name" value="Acyl_transf_3"/>
    <property type="match status" value="1"/>
</dbReference>
<feature type="transmembrane region" description="Helical" evidence="2">
    <location>
        <begin position="209"/>
        <end position="226"/>
    </location>
</feature>
<name>A0A179VEH5_9MYCO</name>
<feature type="transmembrane region" description="Helical" evidence="2">
    <location>
        <begin position="285"/>
        <end position="304"/>
    </location>
</feature>
<dbReference type="GO" id="GO:0016747">
    <property type="term" value="F:acyltransferase activity, transferring groups other than amino-acyl groups"/>
    <property type="evidence" value="ECO:0007669"/>
    <property type="project" value="InterPro"/>
</dbReference>
<gene>
    <name evidence="4" type="ORF">AWB85_02820</name>
</gene>